<evidence type="ECO:0000313" key="2">
    <source>
        <dbReference type="EnsemblPlants" id="Solyc02g032810.1.1"/>
    </source>
</evidence>
<accession>K4B5M5</accession>
<evidence type="ECO:0008006" key="4">
    <source>
        <dbReference type="Google" id="ProtNLM"/>
    </source>
</evidence>
<organism evidence="2">
    <name type="scientific">Solanum lycopersicum</name>
    <name type="common">Tomato</name>
    <name type="synonym">Lycopersicon esculentum</name>
    <dbReference type="NCBI Taxonomy" id="4081"/>
    <lineage>
        <taxon>Eukaryota</taxon>
        <taxon>Viridiplantae</taxon>
        <taxon>Streptophyta</taxon>
        <taxon>Embryophyta</taxon>
        <taxon>Tracheophyta</taxon>
        <taxon>Spermatophyta</taxon>
        <taxon>Magnoliopsida</taxon>
        <taxon>eudicotyledons</taxon>
        <taxon>Gunneridae</taxon>
        <taxon>Pentapetalae</taxon>
        <taxon>asterids</taxon>
        <taxon>lamiids</taxon>
        <taxon>Solanales</taxon>
        <taxon>Solanaceae</taxon>
        <taxon>Solanoideae</taxon>
        <taxon>Solaneae</taxon>
        <taxon>Solanum</taxon>
        <taxon>Solanum subgen. Lycopersicon</taxon>
    </lineage>
</organism>
<evidence type="ECO:0000256" key="1">
    <source>
        <dbReference type="SAM" id="SignalP"/>
    </source>
</evidence>
<dbReference type="Proteomes" id="UP000004994">
    <property type="component" value="Chromosome 2"/>
</dbReference>
<feature type="chain" id="PRO_5003872638" description="Protein TIC 214" evidence="1">
    <location>
        <begin position="20"/>
        <end position="62"/>
    </location>
</feature>
<dbReference type="HOGENOM" id="CLU_2908453_0_0_1"/>
<feature type="signal peptide" evidence="1">
    <location>
        <begin position="1"/>
        <end position="19"/>
    </location>
</feature>
<reference evidence="2" key="1">
    <citation type="journal article" date="2012" name="Nature">
        <title>The tomato genome sequence provides insights into fleshy fruit evolution.</title>
        <authorList>
            <consortium name="Tomato Genome Consortium"/>
        </authorList>
    </citation>
    <scope>NUCLEOTIDE SEQUENCE [LARGE SCALE GENOMIC DNA]</scope>
    <source>
        <strain evidence="2">cv. Heinz 1706</strain>
    </source>
</reference>
<keyword evidence="1" id="KW-0732">Signal</keyword>
<dbReference type="EnsemblPlants" id="Solyc02g032810.1.1">
    <property type="protein sequence ID" value="Solyc02g032810.1.1"/>
    <property type="gene ID" value="Solyc02g032810.1"/>
</dbReference>
<keyword evidence="3" id="KW-1185">Reference proteome</keyword>
<proteinExistence type="predicted"/>
<dbReference type="Gramene" id="Solyc02g032810.1.1">
    <property type="protein sequence ID" value="Solyc02g032810.1.1"/>
    <property type="gene ID" value="Solyc02g032810.1"/>
</dbReference>
<dbReference type="InParanoid" id="K4B5M5"/>
<reference evidence="2" key="2">
    <citation type="submission" date="2015-06" db="UniProtKB">
        <authorList>
            <consortium name="EnsemblPlants"/>
        </authorList>
    </citation>
    <scope>IDENTIFICATION</scope>
    <source>
        <strain evidence="2">cv. Heinz 1706</strain>
    </source>
</reference>
<dbReference type="AlphaFoldDB" id="K4B5M5"/>
<dbReference type="PaxDb" id="4081-Solyc02g032810.1.1"/>
<evidence type="ECO:0000313" key="3">
    <source>
        <dbReference type="Proteomes" id="UP000004994"/>
    </source>
</evidence>
<name>K4B5M5_SOLLC</name>
<protein>
    <recommendedName>
        <fullName evidence="4">Protein TIC 214</fullName>
    </recommendedName>
</protein>
<dbReference type="PhylomeDB" id="K4B5M5"/>
<sequence length="62" mass="7543">MISLFYFALEVSILFLSYRFFSLNSNENEGFNRRTRTKVNDLTIRESSNDFEVTQKYKYLWV</sequence>